<protein>
    <submittedName>
        <fullName evidence="1">Uncharacterized protein</fullName>
    </submittedName>
</protein>
<evidence type="ECO:0000313" key="2">
    <source>
        <dbReference type="Proteomes" id="UP001234297"/>
    </source>
</evidence>
<organism evidence="1 2">
    <name type="scientific">Persea americana</name>
    <name type="common">Avocado</name>
    <dbReference type="NCBI Taxonomy" id="3435"/>
    <lineage>
        <taxon>Eukaryota</taxon>
        <taxon>Viridiplantae</taxon>
        <taxon>Streptophyta</taxon>
        <taxon>Embryophyta</taxon>
        <taxon>Tracheophyta</taxon>
        <taxon>Spermatophyta</taxon>
        <taxon>Magnoliopsida</taxon>
        <taxon>Magnoliidae</taxon>
        <taxon>Laurales</taxon>
        <taxon>Lauraceae</taxon>
        <taxon>Persea</taxon>
    </lineage>
</organism>
<name>A0ACC2MC93_PERAE</name>
<reference evidence="1 2" key="1">
    <citation type="journal article" date="2022" name="Hortic Res">
        <title>A haplotype resolved chromosomal level avocado genome allows analysis of novel avocado genes.</title>
        <authorList>
            <person name="Nath O."/>
            <person name="Fletcher S.J."/>
            <person name="Hayward A."/>
            <person name="Shaw L.M."/>
            <person name="Masouleh A.K."/>
            <person name="Furtado A."/>
            <person name="Henry R.J."/>
            <person name="Mitter N."/>
        </authorList>
    </citation>
    <scope>NUCLEOTIDE SEQUENCE [LARGE SCALE GENOMIC DNA]</scope>
    <source>
        <strain evidence="2">cv. Hass</strain>
    </source>
</reference>
<dbReference type="Proteomes" id="UP001234297">
    <property type="component" value="Chromosome 2"/>
</dbReference>
<proteinExistence type="predicted"/>
<dbReference type="EMBL" id="CM056810">
    <property type="protein sequence ID" value="KAJ8643275.1"/>
    <property type="molecule type" value="Genomic_DNA"/>
</dbReference>
<evidence type="ECO:0000313" key="1">
    <source>
        <dbReference type="EMBL" id="KAJ8643275.1"/>
    </source>
</evidence>
<comment type="caution">
    <text evidence="1">The sequence shown here is derived from an EMBL/GenBank/DDBJ whole genome shotgun (WGS) entry which is preliminary data.</text>
</comment>
<gene>
    <name evidence="1" type="ORF">MRB53_005023</name>
</gene>
<accession>A0ACC2MC93</accession>
<sequence length="365" mass="39266">MATANPFDILGEDDNDDPLQLIAKQQQQKKKISSDKKPAAPPTPAKLPSKPLPPSQAVKEAGKESAAVPRGGGRGGAPRGRGGRGDRPNRDLGSDGTVARIQGGGGEDGRSSRPWDSGRGAYGGPQRPFRGGRRGGYGNGEAGGDSESSPSRQFERRSGTGRGYEMKREGAGRGNWGAPTDEVFTQTQIPEEIANAEDKVLTSENQPELEHKVASDVNKENPVNDAEEKEQEDKEMTLDEYQKILEEKRKALNATKTEERKVDLDKDLESMQQLSIKKGNDDVFIKLGTNRDLGKRKETAVKKSVSINEFLKPADGGRFHSPRGRGRGRGRSDHGSVRGFTSDSTSAPAAPSIEDPGQFPTLGGK</sequence>
<keyword evidence="2" id="KW-1185">Reference proteome</keyword>